<keyword evidence="12" id="KW-0521">NADP</keyword>
<proteinExistence type="inferred from homology"/>
<evidence type="ECO:0000256" key="7">
    <source>
        <dbReference type="ARBA" id="ARBA00022490"/>
    </source>
</evidence>
<evidence type="ECO:0000256" key="2">
    <source>
        <dbReference type="ARBA" id="ARBA00010460"/>
    </source>
</evidence>
<dbReference type="InterPro" id="IPR014190">
    <property type="entry name" value="PTGR1"/>
</dbReference>
<comment type="catalytic activity">
    <reaction evidence="23">
        <text>decanal + NADP(+) = (2E)-decenal + NADPH + H(+)</text>
        <dbReference type="Rhea" id="RHEA:50612"/>
        <dbReference type="ChEBI" id="CHEBI:15378"/>
        <dbReference type="ChEBI" id="CHEBI:31457"/>
        <dbReference type="ChEBI" id="CHEBI:57783"/>
        <dbReference type="ChEBI" id="CHEBI:58349"/>
        <dbReference type="ChEBI" id="CHEBI:133455"/>
    </reaction>
    <physiologicalReaction direction="right-to-left" evidence="23">
        <dbReference type="Rhea" id="RHEA:50614"/>
    </physiologicalReaction>
</comment>
<dbReference type="Proteomes" id="UP001652741">
    <property type="component" value="Chromosome ssa04"/>
</dbReference>
<evidence type="ECO:0000256" key="13">
    <source>
        <dbReference type="ARBA" id="ARBA00022990"/>
    </source>
</evidence>
<dbReference type="EC" id="1.3.1.48" evidence="4"/>
<dbReference type="SMART" id="SM00034">
    <property type="entry name" value="CLECT"/>
    <property type="match status" value="1"/>
</dbReference>
<dbReference type="SMART" id="SM00829">
    <property type="entry name" value="PKS_ER"/>
    <property type="match status" value="1"/>
</dbReference>
<protein>
    <recommendedName>
        <fullName evidence="6">Prostaglandin reductase 1</fullName>
        <ecNumber evidence="4">1.3.1.48</ecNumber>
        <ecNumber evidence="5">1.3.1.74</ecNumber>
    </recommendedName>
    <alternativeName>
        <fullName evidence="21">15-oxoprostaglandin 13-reductase</fullName>
    </alternativeName>
    <alternativeName>
        <fullName evidence="19">Dithiolethione-inducible gene 1 protein</fullName>
    </alternativeName>
    <alternativeName>
        <fullName evidence="18">Leukotriene B4 12-hydroxydehydrogenase</fullName>
    </alternativeName>
    <alternativeName>
        <fullName evidence="20">NAD(P)H-dependent alkenal/one oxidoreductase</fullName>
    </alternativeName>
</protein>
<evidence type="ECO:0000256" key="36">
    <source>
        <dbReference type="ARBA" id="ARBA00049368"/>
    </source>
</evidence>
<evidence type="ECO:0000256" key="11">
    <source>
        <dbReference type="ARBA" id="ARBA00022832"/>
    </source>
</evidence>
<keyword evidence="11" id="KW-0276">Fatty acid metabolism</keyword>
<evidence type="ECO:0000256" key="19">
    <source>
        <dbReference type="ARBA" id="ARBA00032255"/>
    </source>
</evidence>
<evidence type="ECO:0000256" key="1">
    <source>
        <dbReference type="ARBA" id="ARBA00004496"/>
    </source>
</evidence>
<dbReference type="SUPFAM" id="SSF57997">
    <property type="entry name" value="Tropomyosin"/>
    <property type="match status" value="1"/>
</dbReference>
<dbReference type="PROSITE" id="PS50041">
    <property type="entry name" value="C_TYPE_LECTIN_2"/>
    <property type="match status" value="1"/>
</dbReference>
<dbReference type="SUPFAM" id="SSF50129">
    <property type="entry name" value="GroES-like"/>
    <property type="match status" value="1"/>
</dbReference>
<keyword evidence="14" id="KW-0560">Oxidoreductase</keyword>
<evidence type="ECO:0000256" key="23">
    <source>
        <dbReference type="ARBA" id="ARBA00047617"/>
    </source>
</evidence>
<evidence type="ECO:0000256" key="26">
    <source>
        <dbReference type="ARBA" id="ARBA00047878"/>
    </source>
</evidence>
<evidence type="ECO:0000256" key="25">
    <source>
        <dbReference type="ARBA" id="ARBA00047871"/>
    </source>
</evidence>
<evidence type="ECO:0000313" key="41">
    <source>
        <dbReference type="RefSeq" id="XP_045572322.1"/>
    </source>
</evidence>
<keyword evidence="38" id="KW-0472">Membrane</keyword>
<comment type="catalytic activity">
    <reaction evidence="28">
        <text>nonan-2-one + NADP(+) = (3E)-nonen-2-one + NADPH + H(+)</text>
        <dbReference type="Rhea" id="RHEA:50616"/>
        <dbReference type="ChEBI" id="CHEBI:15378"/>
        <dbReference type="ChEBI" id="CHEBI:57783"/>
        <dbReference type="ChEBI" id="CHEBI:58349"/>
        <dbReference type="ChEBI" id="CHEBI:77927"/>
        <dbReference type="ChEBI" id="CHEBI:133457"/>
    </reaction>
    <physiologicalReaction direction="right-to-left" evidence="28">
        <dbReference type="Rhea" id="RHEA:50618"/>
    </physiologicalReaction>
</comment>
<dbReference type="Gene3D" id="3.90.180.10">
    <property type="entry name" value="Medium-chain alcohol dehydrogenases, catalytic domain"/>
    <property type="match status" value="1"/>
</dbReference>
<evidence type="ECO:0000256" key="29">
    <source>
        <dbReference type="ARBA" id="ARBA00048290"/>
    </source>
</evidence>
<comment type="catalytic activity">
    <reaction evidence="34">
        <text>13,14-dihydro-15-oxo-prostaglandin E1 + NADP(+) = 15-oxoprostaglandin E1 + NADPH + H(+)</text>
        <dbReference type="Rhea" id="RHEA:50584"/>
        <dbReference type="ChEBI" id="CHEBI:15378"/>
        <dbReference type="ChEBI" id="CHEBI:57401"/>
        <dbReference type="ChEBI" id="CHEBI:57783"/>
        <dbReference type="ChEBI" id="CHEBI:58349"/>
        <dbReference type="ChEBI" id="CHEBI:133408"/>
    </reaction>
    <physiologicalReaction direction="right-to-left" evidence="34">
        <dbReference type="Rhea" id="RHEA:50586"/>
    </physiologicalReaction>
</comment>
<evidence type="ECO:0000256" key="16">
    <source>
        <dbReference type="ARBA" id="ARBA00023157"/>
    </source>
</evidence>
<evidence type="ECO:0000256" key="22">
    <source>
        <dbReference type="ARBA" id="ARBA00047461"/>
    </source>
</evidence>
<evidence type="ECO:0000313" key="40">
    <source>
        <dbReference type="Proteomes" id="UP001652741"/>
    </source>
</evidence>
<evidence type="ECO:0000256" key="12">
    <source>
        <dbReference type="ARBA" id="ARBA00022857"/>
    </source>
</evidence>
<evidence type="ECO:0000256" key="37">
    <source>
        <dbReference type="SAM" id="MobiDB-lite"/>
    </source>
</evidence>
<dbReference type="InterPro" id="IPR016186">
    <property type="entry name" value="C-type_lectin-like/link_sf"/>
</dbReference>
<comment type="catalytic activity">
    <reaction evidence="27">
        <text>dodecanal + NADP(+) = (2E)-dodecenal + NADPH + H(+)</text>
        <dbReference type="Rhea" id="RHEA:50784"/>
        <dbReference type="ChEBI" id="CHEBI:15378"/>
        <dbReference type="ChEBI" id="CHEBI:27836"/>
        <dbReference type="ChEBI" id="CHEBI:57783"/>
        <dbReference type="ChEBI" id="CHEBI:58349"/>
        <dbReference type="ChEBI" id="CHEBI:133741"/>
    </reaction>
    <physiologicalReaction direction="right-to-left" evidence="27">
        <dbReference type="Rhea" id="RHEA:50786"/>
    </physiologicalReaction>
</comment>
<evidence type="ECO:0000256" key="34">
    <source>
        <dbReference type="ARBA" id="ARBA00049070"/>
    </source>
</evidence>
<dbReference type="PANTHER" id="PTHR43205">
    <property type="entry name" value="PROSTAGLANDIN REDUCTASE"/>
    <property type="match status" value="1"/>
</dbReference>
<keyword evidence="17" id="KW-0379">Hydroxylation</keyword>
<feature type="domain" description="C-type lectin" evidence="39">
    <location>
        <begin position="327"/>
        <end position="450"/>
    </location>
</feature>
<evidence type="ECO:0000256" key="28">
    <source>
        <dbReference type="ARBA" id="ARBA00048066"/>
    </source>
</evidence>
<comment type="catalytic activity">
    <reaction evidence="36">
        <text>hexanal + NADP(+) = (E)-hex-2-enal + NADPH + H(+)</text>
        <dbReference type="Rhea" id="RHEA:50776"/>
        <dbReference type="ChEBI" id="CHEBI:15378"/>
        <dbReference type="ChEBI" id="CHEBI:28913"/>
        <dbReference type="ChEBI" id="CHEBI:57783"/>
        <dbReference type="ChEBI" id="CHEBI:58349"/>
        <dbReference type="ChEBI" id="CHEBI:88528"/>
    </reaction>
    <physiologicalReaction direction="right-to-left" evidence="36">
        <dbReference type="Rhea" id="RHEA:50778"/>
    </physiologicalReaction>
</comment>
<dbReference type="Pfam" id="PF00107">
    <property type="entry name" value="ADH_zinc_N"/>
    <property type="match status" value="1"/>
</dbReference>
<keyword evidence="13" id="KW-0007">Acetylation</keyword>
<keyword evidence="7" id="KW-0963">Cytoplasm</keyword>
<gene>
    <name evidence="41" type="primary">LOC106591609</name>
</gene>
<dbReference type="Gene3D" id="3.40.50.720">
    <property type="entry name" value="NAD(P)-binding Rossmann-like Domain"/>
    <property type="match status" value="1"/>
</dbReference>
<comment type="catalytic activity">
    <reaction evidence="35">
        <text>an n-alkanal + NADP(+) = an alk-2-enal + NADPH + H(+)</text>
        <dbReference type="Rhea" id="RHEA:13737"/>
        <dbReference type="ChEBI" id="CHEBI:12834"/>
        <dbReference type="ChEBI" id="CHEBI:13757"/>
        <dbReference type="ChEBI" id="CHEBI:15378"/>
        <dbReference type="ChEBI" id="CHEBI:57783"/>
        <dbReference type="ChEBI" id="CHEBI:58349"/>
        <dbReference type="EC" id="1.3.1.74"/>
    </reaction>
    <physiologicalReaction direction="right-to-left" evidence="35">
        <dbReference type="Rhea" id="RHEA:13739"/>
    </physiologicalReaction>
</comment>
<keyword evidence="16" id="KW-1015">Disulfide bond</keyword>
<dbReference type="PANTHER" id="PTHR43205:SF7">
    <property type="entry name" value="PROSTAGLANDIN REDUCTASE 1"/>
    <property type="match status" value="1"/>
</dbReference>
<dbReference type="SUPFAM" id="SSF56436">
    <property type="entry name" value="C-type lectin-like"/>
    <property type="match status" value="1"/>
</dbReference>
<evidence type="ECO:0000256" key="15">
    <source>
        <dbReference type="ARBA" id="ARBA00023098"/>
    </source>
</evidence>
<keyword evidence="10" id="KW-0430">Lectin</keyword>
<comment type="catalytic activity">
    <reaction evidence="25">
        <text>leukotriene B4 + NADP(+) = 12-oxo-leukotriene B4 + NADPH + H(+)</text>
        <dbReference type="Rhea" id="RHEA:50608"/>
        <dbReference type="ChEBI" id="CHEBI:15378"/>
        <dbReference type="ChEBI" id="CHEBI:57461"/>
        <dbReference type="ChEBI" id="CHEBI:57783"/>
        <dbReference type="ChEBI" id="CHEBI:58349"/>
        <dbReference type="ChEBI" id="CHEBI:133309"/>
    </reaction>
    <physiologicalReaction direction="left-to-right" evidence="25">
        <dbReference type="Rhea" id="RHEA:50609"/>
    </physiologicalReaction>
</comment>
<keyword evidence="38" id="KW-0812">Transmembrane</keyword>
<sequence>MQTMDIDKDTYANKPRKKDYIGVTFSANFQWWKRPSGVAAVCLGLLCVLLLAGIIGLSVYYNRIIGHYYSAERFQTSSLNNLTKERDQLKTSYNTLTKERDELQTRYNTLTKERDQLQTRYNTLTKESDQLQNRYNNLTKERDQLQTRYNTLTKGRDQLQTRYNNLTKERDPLQNSYNTLTKERDQLQTSYNNQTKERDQLQTRYNTLTKEKDQLRTSSNTLTKERDQLQTSSNTLTKERDQLQTSYHTLTKEKDQLQTSYNTLTKERDQLQTSYHTLTKEKDQLQTSYNTLTKERDQLQTGYNTLTKERDHLKEELNKQSSGWQKFESSWYYLSTEKKSWTESRQDCLKRGAHLVIINSKKEQEFIHEWSGCLDIYLGFHDTNTEGVWEWINDGALGQSSAPGTTYWRDGEPNDADQGEDCAQLSKKVSDPLKSWNDVPCTTTLHWMCEKTPSTFQSLQIYCLRPEEQSTMVVSKAWTLHQHFQGFPKASDFHLREETLPQPRDGQVLLEAVFLSVDPYMRPYSQTMMKEGDVMIGSQVAKVIQSYNPSFPVGCHVVSDCGWRSHWVCDGAELTPVLPDWPQDIPLSLALGAIGMPGLTALYGLEEVCEIKKGETLLVNAAAGAVGSVVGQIAKIKGCRVVGCAGTDTKVSYLKQLGFDQVFNYKTVTSLEESLREAAPHGYDCYFENVGGKFSSVVMPQMREYGRIAVCGSISMYNDTTPQTGILSTPQTGKLSTPQTGILSTPQTGLLSTPQTGPYVHTYMIFKQLRMEGFLCARWKHKHQQSLRRLMAWMTEHITGTGPTTSLRGPHLVITATVSGMPDPVKTGTRTHT</sequence>
<evidence type="ECO:0000256" key="8">
    <source>
        <dbReference type="ARBA" id="ARBA00022501"/>
    </source>
</evidence>
<feature type="region of interest" description="Disordered" evidence="37">
    <location>
        <begin position="729"/>
        <end position="748"/>
    </location>
</feature>
<evidence type="ECO:0000256" key="38">
    <source>
        <dbReference type="SAM" id="Phobius"/>
    </source>
</evidence>
<dbReference type="RefSeq" id="XP_045572322.1">
    <property type="nucleotide sequence ID" value="XM_045716366.1"/>
</dbReference>
<evidence type="ECO:0000256" key="24">
    <source>
        <dbReference type="ARBA" id="ARBA00047742"/>
    </source>
</evidence>
<dbReference type="InterPro" id="IPR041694">
    <property type="entry name" value="ADH_N_2"/>
</dbReference>
<evidence type="ECO:0000256" key="35">
    <source>
        <dbReference type="ARBA" id="ARBA00049179"/>
    </source>
</evidence>
<evidence type="ECO:0000256" key="3">
    <source>
        <dbReference type="ARBA" id="ARBA00011852"/>
    </source>
</evidence>
<dbReference type="InterPro" id="IPR016187">
    <property type="entry name" value="CTDL_fold"/>
</dbReference>
<evidence type="ECO:0000256" key="30">
    <source>
        <dbReference type="ARBA" id="ARBA00048387"/>
    </source>
</evidence>
<dbReference type="InterPro" id="IPR033989">
    <property type="entry name" value="CD209-like_CTLD"/>
</dbReference>
<evidence type="ECO:0000256" key="4">
    <source>
        <dbReference type="ARBA" id="ARBA00011981"/>
    </source>
</evidence>
<evidence type="ECO:0000256" key="31">
    <source>
        <dbReference type="ARBA" id="ARBA00048591"/>
    </source>
</evidence>
<dbReference type="Gene3D" id="1.20.5.400">
    <property type="match status" value="6"/>
</dbReference>
<evidence type="ECO:0000256" key="10">
    <source>
        <dbReference type="ARBA" id="ARBA00022734"/>
    </source>
</evidence>
<evidence type="ECO:0000256" key="27">
    <source>
        <dbReference type="ARBA" id="ARBA00047903"/>
    </source>
</evidence>
<dbReference type="GeneID" id="106591609"/>
<dbReference type="EC" id="1.3.1.74" evidence="5"/>
<comment type="catalytic activity">
    <reaction evidence="26">
        <text>13,14-dihydro-15-oxo-prostaglandin F1alpha + NADP(+) = 15-oxoprostaglandin F1alpha + NADPH + H(+)</text>
        <dbReference type="Rhea" id="RHEA:50592"/>
        <dbReference type="ChEBI" id="CHEBI:15378"/>
        <dbReference type="ChEBI" id="CHEBI:57783"/>
        <dbReference type="ChEBI" id="CHEBI:58349"/>
        <dbReference type="ChEBI" id="CHEBI:79072"/>
        <dbReference type="ChEBI" id="CHEBI:133411"/>
    </reaction>
    <physiologicalReaction direction="right-to-left" evidence="26">
        <dbReference type="Rhea" id="RHEA:50594"/>
    </physiologicalReaction>
</comment>
<comment type="similarity">
    <text evidence="2">Belongs to the NADP-dependent oxidoreductase L4BD family.</text>
</comment>
<dbReference type="InterPro" id="IPR036291">
    <property type="entry name" value="NAD(P)-bd_dom_sf"/>
</dbReference>
<dbReference type="CDD" id="cd03590">
    <property type="entry name" value="CLECT_DC-SIGN_like"/>
    <property type="match status" value="1"/>
</dbReference>
<comment type="catalytic activity">
    <reaction evidence="31">
        <text>20-hydroxy-leukotriene B4 + NADP(+) = 12-oxo-20-hydroxy-leukotriene B4 + NADPH + H(+)</text>
        <dbReference type="Rhea" id="RHEA:51208"/>
        <dbReference type="ChEBI" id="CHEBI:15378"/>
        <dbReference type="ChEBI" id="CHEBI:57460"/>
        <dbReference type="ChEBI" id="CHEBI:57783"/>
        <dbReference type="ChEBI" id="CHEBI:58349"/>
        <dbReference type="ChEBI" id="CHEBI:133346"/>
    </reaction>
    <physiologicalReaction direction="left-to-right" evidence="31">
        <dbReference type="Rhea" id="RHEA:51209"/>
    </physiologicalReaction>
</comment>
<reference evidence="41" key="1">
    <citation type="submission" date="2025-08" db="UniProtKB">
        <authorList>
            <consortium name="RefSeq"/>
        </authorList>
    </citation>
    <scope>IDENTIFICATION</scope>
</reference>
<evidence type="ECO:0000256" key="14">
    <source>
        <dbReference type="ARBA" id="ARBA00023002"/>
    </source>
</evidence>
<evidence type="ECO:0000256" key="9">
    <source>
        <dbReference type="ARBA" id="ARBA00022553"/>
    </source>
</evidence>
<evidence type="ECO:0000256" key="21">
    <source>
        <dbReference type="ARBA" id="ARBA00033119"/>
    </source>
</evidence>
<organism evidence="40 41">
    <name type="scientific">Salmo salar</name>
    <name type="common">Atlantic salmon</name>
    <dbReference type="NCBI Taxonomy" id="8030"/>
    <lineage>
        <taxon>Eukaryota</taxon>
        <taxon>Metazoa</taxon>
        <taxon>Chordata</taxon>
        <taxon>Craniata</taxon>
        <taxon>Vertebrata</taxon>
        <taxon>Euteleostomi</taxon>
        <taxon>Actinopterygii</taxon>
        <taxon>Neopterygii</taxon>
        <taxon>Teleostei</taxon>
        <taxon>Protacanthopterygii</taxon>
        <taxon>Salmoniformes</taxon>
        <taxon>Salmonidae</taxon>
        <taxon>Salmoninae</taxon>
        <taxon>Salmo</taxon>
    </lineage>
</organism>
<comment type="catalytic activity">
    <reaction evidence="24">
        <text>pentan-2-one + NADP(+) = (E)-pent-3-en-2-one + NADPH + H(+)</text>
        <dbReference type="Rhea" id="RHEA:50788"/>
        <dbReference type="ChEBI" id="CHEBI:15378"/>
        <dbReference type="ChEBI" id="CHEBI:16472"/>
        <dbReference type="ChEBI" id="CHEBI:57783"/>
        <dbReference type="ChEBI" id="CHEBI:58349"/>
        <dbReference type="ChEBI" id="CHEBI:145276"/>
    </reaction>
    <physiologicalReaction direction="right-to-left" evidence="24">
        <dbReference type="Rhea" id="RHEA:50790"/>
    </physiologicalReaction>
</comment>
<evidence type="ECO:0000256" key="20">
    <source>
        <dbReference type="ARBA" id="ARBA00032297"/>
    </source>
</evidence>
<keyword evidence="40" id="KW-1185">Reference proteome</keyword>
<dbReference type="Gene3D" id="3.10.100.10">
    <property type="entry name" value="Mannose-Binding Protein A, subunit A"/>
    <property type="match status" value="1"/>
</dbReference>
<keyword evidence="8" id="KW-0644">Prostaglandin metabolism</keyword>
<feature type="transmembrane region" description="Helical" evidence="38">
    <location>
        <begin position="38"/>
        <end position="61"/>
    </location>
</feature>
<comment type="subunit">
    <text evidence="3">Monomer or homodimer.</text>
</comment>
<accession>A0ABM3EMM6</accession>
<evidence type="ECO:0000256" key="32">
    <source>
        <dbReference type="ARBA" id="ARBA00048953"/>
    </source>
</evidence>
<keyword evidence="15" id="KW-0443">Lipid metabolism</keyword>
<comment type="catalytic activity">
    <reaction evidence="29">
        <text>13,14-dihydro-15-oxo-PGF2alpha + NADP(+) = 15-oxoprostaglandin F2alpha + NADPH + H(+)</text>
        <dbReference type="Rhea" id="RHEA:50588"/>
        <dbReference type="ChEBI" id="CHEBI:15378"/>
        <dbReference type="ChEBI" id="CHEBI:57783"/>
        <dbReference type="ChEBI" id="CHEBI:58349"/>
        <dbReference type="ChEBI" id="CHEBI:133374"/>
        <dbReference type="ChEBI" id="CHEBI:133409"/>
    </reaction>
    <physiologicalReaction direction="right-to-left" evidence="29">
        <dbReference type="Rhea" id="RHEA:50590"/>
    </physiologicalReaction>
</comment>
<dbReference type="Pfam" id="PF00059">
    <property type="entry name" value="Lectin_C"/>
    <property type="match status" value="1"/>
</dbReference>
<evidence type="ECO:0000256" key="5">
    <source>
        <dbReference type="ARBA" id="ARBA00012410"/>
    </source>
</evidence>
<evidence type="ECO:0000259" key="39">
    <source>
        <dbReference type="PROSITE" id="PS50041"/>
    </source>
</evidence>
<evidence type="ECO:0000256" key="18">
    <source>
        <dbReference type="ARBA" id="ARBA00031851"/>
    </source>
</evidence>
<name>A0ABM3EMM6_SALSA</name>
<dbReference type="InterPro" id="IPR001304">
    <property type="entry name" value="C-type_lectin-like"/>
</dbReference>
<dbReference type="SUPFAM" id="SSF51735">
    <property type="entry name" value="NAD(P)-binding Rossmann-fold domains"/>
    <property type="match status" value="1"/>
</dbReference>
<comment type="subcellular location">
    <subcellularLocation>
        <location evidence="1">Cytoplasm</location>
    </subcellularLocation>
</comment>
<dbReference type="InterPro" id="IPR018378">
    <property type="entry name" value="C-type_lectin_CS"/>
</dbReference>
<keyword evidence="9" id="KW-0597">Phosphoprotein</keyword>
<dbReference type="Pfam" id="PF16884">
    <property type="entry name" value="ADH_N_2"/>
    <property type="match status" value="1"/>
</dbReference>
<dbReference type="CDD" id="cd08294">
    <property type="entry name" value="leukotriene_B4_DH_like"/>
    <property type="match status" value="1"/>
</dbReference>
<dbReference type="InterPro" id="IPR045010">
    <property type="entry name" value="MDR_fam"/>
</dbReference>
<dbReference type="InterPro" id="IPR013149">
    <property type="entry name" value="ADH-like_C"/>
</dbReference>
<comment type="catalytic activity">
    <reaction evidence="30">
        <text>4-hydroxynonanal + NADP(+) = (E)-4-hydroxynon-2-enal + NADPH + H(+)</text>
        <dbReference type="Rhea" id="RHEA:64736"/>
        <dbReference type="ChEBI" id="CHEBI:15378"/>
        <dbReference type="ChEBI" id="CHEBI:57783"/>
        <dbReference type="ChEBI" id="CHEBI:58349"/>
        <dbReference type="ChEBI" id="CHEBI:58968"/>
        <dbReference type="ChEBI" id="CHEBI:156112"/>
    </reaction>
    <physiologicalReaction direction="right-to-left" evidence="30">
        <dbReference type="Rhea" id="RHEA:64738"/>
    </physiologicalReaction>
</comment>
<comment type="catalytic activity">
    <reaction evidence="33">
        <text>(5S,12S)-dihydroxy-(6E,10E,12E,14Z)-eicosatetraenoate + NADP(+) = 12-oxo-(5S)-hydroxy-(6E,8E,10E,14Z)-eicosatetraenoate + NADPH + H(+)</text>
        <dbReference type="Rhea" id="RHEA:51212"/>
        <dbReference type="ChEBI" id="CHEBI:15378"/>
        <dbReference type="ChEBI" id="CHEBI:57783"/>
        <dbReference type="ChEBI" id="CHEBI:58349"/>
        <dbReference type="ChEBI" id="CHEBI:133974"/>
        <dbReference type="ChEBI" id="CHEBI:133975"/>
    </reaction>
    <physiologicalReaction direction="left-to-right" evidence="33">
        <dbReference type="Rhea" id="RHEA:51213"/>
    </physiologicalReaction>
</comment>
<comment type="catalytic activity">
    <reaction evidence="22">
        <text>octanal + NADP(+) = (2E)-octenal + NADPH + H(+)</text>
        <dbReference type="Rhea" id="RHEA:50780"/>
        <dbReference type="ChEBI" id="CHEBI:15378"/>
        <dbReference type="ChEBI" id="CHEBI:17935"/>
        <dbReference type="ChEBI" id="CHEBI:57783"/>
        <dbReference type="ChEBI" id="CHEBI:58349"/>
        <dbReference type="ChEBI" id="CHEBI:61748"/>
    </reaction>
    <physiologicalReaction direction="right-to-left" evidence="22">
        <dbReference type="Rhea" id="RHEA:50782"/>
    </physiologicalReaction>
</comment>
<dbReference type="InterPro" id="IPR020843">
    <property type="entry name" value="ER"/>
</dbReference>
<comment type="catalytic activity">
    <reaction evidence="32">
        <text>6-trans-leukotriene B4 + NADP(+) = 12-oxo-(5S)-hydroxy-(6E,8E,10E,14Z)-eicosatetraenoate + NADPH + H(+)</text>
        <dbReference type="Rhea" id="RHEA:51204"/>
        <dbReference type="ChEBI" id="CHEBI:15378"/>
        <dbReference type="ChEBI" id="CHEBI:57783"/>
        <dbReference type="ChEBI" id="CHEBI:58349"/>
        <dbReference type="ChEBI" id="CHEBI:90723"/>
        <dbReference type="ChEBI" id="CHEBI:133974"/>
    </reaction>
    <physiologicalReaction direction="left-to-right" evidence="32">
        <dbReference type="Rhea" id="RHEA:51205"/>
    </physiologicalReaction>
</comment>
<evidence type="ECO:0000256" key="6">
    <source>
        <dbReference type="ARBA" id="ARBA00020651"/>
    </source>
</evidence>
<dbReference type="PROSITE" id="PS00615">
    <property type="entry name" value="C_TYPE_LECTIN_1"/>
    <property type="match status" value="1"/>
</dbReference>
<evidence type="ECO:0000256" key="17">
    <source>
        <dbReference type="ARBA" id="ARBA00023278"/>
    </source>
</evidence>
<feature type="region of interest" description="Disordered" evidence="37">
    <location>
        <begin position="182"/>
        <end position="242"/>
    </location>
</feature>
<evidence type="ECO:0000256" key="33">
    <source>
        <dbReference type="ARBA" id="ARBA00049068"/>
    </source>
</evidence>
<keyword evidence="38" id="KW-1133">Transmembrane helix</keyword>
<dbReference type="InterPro" id="IPR011032">
    <property type="entry name" value="GroES-like_sf"/>
</dbReference>